<evidence type="ECO:0000256" key="1">
    <source>
        <dbReference type="PIRSR" id="PIRSR001221-1"/>
    </source>
</evidence>
<keyword evidence="2" id="KW-0472">Membrane</keyword>
<dbReference type="PIRSF" id="PIRSF001221">
    <property type="entry name" value="Amidase_fungi"/>
    <property type="match status" value="1"/>
</dbReference>
<protein>
    <recommendedName>
        <fullName evidence="3">Amidase domain-containing protein</fullName>
    </recommendedName>
</protein>
<dbReference type="InterPro" id="IPR052739">
    <property type="entry name" value="FAAH2"/>
</dbReference>
<comment type="caution">
    <text evidence="4">The sequence shown here is derived from an EMBL/GenBank/DDBJ whole genome shotgun (WGS) entry which is preliminary data.</text>
</comment>
<feature type="domain" description="Amidase" evidence="3">
    <location>
        <begin position="109"/>
        <end position="549"/>
    </location>
</feature>
<keyword evidence="2" id="KW-1133">Transmembrane helix</keyword>
<dbReference type="PANTHER" id="PTHR43372">
    <property type="entry name" value="FATTY-ACID AMIDE HYDROLASE"/>
    <property type="match status" value="1"/>
</dbReference>
<dbReference type="Proteomes" id="UP000494165">
    <property type="component" value="Unassembled WGS sequence"/>
</dbReference>
<feature type="active site" description="Charge relay system" evidence="1">
    <location>
        <position position="171"/>
    </location>
</feature>
<reference evidence="4 5" key="1">
    <citation type="submission" date="2020-04" db="EMBL/GenBank/DDBJ databases">
        <authorList>
            <person name="Alioto T."/>
            <person name="Alioto T."/>
            <person name="Gomez Garrido J."/>
        </authorList>
    </citation>
    <scope>NUCLEOTIDE SEQUENCE [LARGE SCALE GENOMIC DNA]</scope>
</reference>
<gene>
    <name evidence="4" type="ORF">CLODIP_2_CD00083</name>
</gene>
<dbReference type="AlphaFoldDB" id="A0A8S1C3D8"/>
<evidence type="ECO:0000259" key="3">
    <source>
        <dbReference type="Pfam" id="PF01425"/>
    </source>
</evidence>
<keyword evidence="5" id="KW-1185">Reference proteome</keyword>
<evidence type="ECO:0000256" key="2">
    <source>
        <dbReference type="SAM" id="Phobius"/>
    </source>
</evidence>
<dbReference type="InterPro" id="IPR023631">
    <property type="entry name" value="Amidase_dom"/>
</dbReference>
<feature type="active site" description="Charge relay system" evidence="1">
    <location>
        <position position="246"/>
    </location>
</feature>
<dbReference type="EMBL" id="CADEPI010000025">
    <property type="protein sequence ID" value="CAB3366490.1"/>
    <property type="molecule type" value="Genomic_DNA"/>
</dbReference>
<dbReference type="InterPro" id="IPR036928">
    <property type="entry name" value="AS_sf"/>
</dbReference>
<feature type="transmembrane region" description="Helical" evidence="2">
    <location>
        <begin position="54"/>
        <end position="73"/>
    </location>
</feature>
<dbReference type="Gene3D" id="3.90.1300.10">
    <property type="entry name" value="Amidase signature (AS) domain"/>
    <property type="match status" value="1"/>
</dbReference>
<proteinExistence type="predicted"/>
<evidence type="ECO:0000313" key="5">
    <source>
        <dbReference type="Proteomes" id="UP000494165"/>
    </source>
</evidence>
<keyword evidence="2" id="KW-0812">Transmembrane</keyword>
<dbReference type="OrthoDB" id="6428749at2759"/>
<name>A0A8S1C3D8_9INSE</name>
<dbReference type="Pfam" id="PF01425">
    <property type="entry name" value="Amidase"/>
    <property type="match status" value="1"/>
</dbReference>
<dbReference type="SUPFAM" id="SSF75304">
    <property type="entry name" value="Amidase signature (AS) enzymes"/>
    <property type="match status" value="1"/>
</dbReference>
<organism evidence="4 5">
    <name type="scientific">Cloeon dipterum</name>
    <dbReference type="NCBI Taxonomy" id="197152"/>
    <lineage>
        <taxon>Eukaryota</taxon>
        <taxon>Metazoa</taxon>
        <taxon>Ecdysozoa</taxon>
        <taxon>Arthropoda</taxon>
        <taxon>Hexapoda</taxon>
        <taxon>Insecta</taxon>
        <taxon>Pterygota</taxon>
        <taxon>Palaeoptera</taxon>
        <taxon>Ephemeroptera</taxon>
        <taxon>Pisciforma</taxon>
        <taxon>Baetidae</taxon>
        <taxon>Cloeon</taxon>
    </lineage>
</organism>
<dbReference type="PANTHER" id="PTHR43372:SF2">
    <property type="entry name" value="IP13792P"/>
    <property type="match status" value="1"/>
</dbReference>
<evidence type="ECO:0000313" key="4">
    <source>
        <dbReference type="EMBL" id="CAB3366490.1"/>
    </source>
</evidence>
<accession>A0A8S1C3D8</accession>
<sequence length="574" mass="63712">MRCQLAQIQFSRAVTLCIVRQPRRMHPKVGLHIVLLINQENAVAEMLSECAKRLLWILVWIAAVIAHPFVRLANLRRPKSLPRIRNPLLLERATTLAHKIRTQQVTSEEVMRAFIARTKEVQPQLNCVVDERYEEALQEAQQVDKFIRSGAKSVEQMEMETPFLGVPFSVKESIGVQGLSNTSGQKLRTKKIAAQDARTVSLVRAAGGIPFVVTNTPELCMCYETDNNNTGRTNNPYDLRRSPGGSSGGEAALLASAGSVVGLASDVGGSARLPAAFTGIFGHKPSPGFVSNEGHCPSSSDPNWDRFFSVALMGRYAEDLAPTLRVMAGENAAALNLQQKVDLKGMRVCYVEDDGAVFTRSLDPEVRSALRKAVNHLEKSCGVKAEKLCIEELKDIFEIASTILLKMNAVECMFQVEPGSKEWKSVTWEWVRYFACMSDYTFPPLLYGMLKRIADKVSEEDFREMVSCNQRIKNIFKEKLGEHGVVIFPSFTEPALLHREIYYKFLNVSYLVTFNATEMPVTNCPVGMTAQGLPIGIQVAANPLQDRLTIAVAEELQKAFGGWVAPPSDEKETV</sequence>
<dbReference type="GO" id="GO:0012505">
    <property type="term" value="C:endomembrane system"/>
    <property type="evidence" value="ECO:0007669"/>
    <property type="project" value="TreeGrafter"/>
</dbReference>
<feature type="active site" description="Acyl-ester intermediate" evidence="1">
    <location>
        <position position="270"/>
    </location>
</feature>